<proteinExistence type="predicted"/>
<name>A0A1F8FPS3_9BACT</name>
<organism evidence="1 2">
    <name type="scientific">Candidatus Yanofskybacteria bacterium RIFCSPHIGHO2_02_FULL_43_22</name>
    <dbReference type="NCBI Taxonomy" id="1802681"/>
    <lineage>
        <taxon>Bacteria</taxon>
        <taxon>Candidatus Yanofskyibacteriota</taxon>
    </lineage>
</organism>
<gene>
    <name evidence="1" type="ORF">A3J47_01885</name>
</gene>
<comment type="caution">
    <text evidence="1">The sequence shown here is derived from an EMBL/GenBank/DDBJ whole genome shotgun (WGS) entry which is preliminary data.</text>
</comment>
<sequence length="117" mass="13842">MSIEDPNKKDKDFSRIHFSKETGLNTDYANEYLLLTHLQTKDLVERIKKYPIKKYFERKSSEGTVTDSSTEQAIKEIDELVGEINQSADNEILTRERFIEITDRMNFLIYGRDMRDE</sequence>
<dbReference type="Proteomes" id="UP000176581">
    <property type="component" value="Unassembled WGS sequence"/>
</dbReference>
<evidence type="ECO:0000313" key="1">
    <source>
        <dbReference type="EMBL" id="OGN14339.1"/>
    </source>
</evidence>
<dbReference type="AlphaFoldDB" id="A0A1F8FPS3"/>
<reference evidence="1 2" key="1">
    <citation type="journal article" date="2016" name="Nat. Commun.">
        <title>Thousands of microbial genomes shed light on interconnected biogeochemical processes in an aquifer system.</title>
        <authorList>
            <person name="Anantharaman K."/>
            <person name="Brown C.T."/>
            <person name="Hug L.A."/>
            <person name="Sharon I."/>
            <person name="Castelle C.J."/>
            <person name="Probst A.J."/>
            <person name="Thomas B.C."/>
            <person name="Singh A."/>
            <person name="Wilkins M.J."/>
            <person name="Karaoz U."/>
            <person name="Brodie E.L."/>
            <person name="Williams K.H."/>
            <person name="Hubbard S.S."/>
            <person name="Banfield J.F."/>
        </authorList>
    </citation>
    <scope>NUCLEOTIDE SEQUENCE [LARGE SCALE GENOMIC DNA]</scope>
</reference>
<evidence type="ECO:0000313" key="2">
    <source>
        <dbReference type="Proteomes" id="UP000176581"/>
    </source>
</evidence>
<dbReference type="EMBL" id="MGJV01000027">
    <property type="protein sequence ID" value="OGN14339.1"/>
    <property type="molecule type" value="Genomic_DNA"/>
</dbReference>
<protein>
    <submittedName>
        <fullName evidence="1">Uncharacterized protein</fullName>
    </submittedName>
</protein>
<accession>A0A1F8FPS3</accession>